<dbReference type="InterPro" id="IPR032675">
    <property type="entry name" value="LRR_dom_sf"/>
</dbReference>
<keyword evidence="4" id="KW-0963">Cytoplasm</keyword>
<keyword evidence="12" id="KW-1185">Reference proteome</keyword>
<evidence type="ECO:0000256" key="1">
    <source>
        <dbReference type="ARBA" id="ARBA00004496"/>
    </source>
</evidence>
<keyword evidence="7" id="KW-0143">Chaperone</keyword>
<keyword evidence="6" id="KW-0677">Repeat</keyword>
<dbReference type="SUPFAM" id="SSF54236">
    <property type="entry name" value="Ubiquitin-like"/>
    <property type="match status" value="1"/>
</dbReference>
<evidence type="ECO:0000313" key="11">
    <source>
        <dbReference type="EMBL" id="KAL3275693.1"/>
    </source>
</evidence>
<feature type="domain" description="CAP-Gly" evidence="10">
    <location>
        <begin position="41"/>
        <end position="85"/>
    </location>
</feature>
<dbReference type="InterPro" id="IPR001611">
    <property type="entry name" value="Leu-rich_rpt"/>
</dbReference>
<keyword evidence="5" id="KW-0433">Leucine-rich repeat</keyword>
<dbReference type="SUPFAM" id="SSF74924">
    <property type="entry name" value="Cap-Gly domain"/>
    <property type="match status" value="1"/>
</dbReference>
<dbReference type="AlphaFoldDB" id="A0ABD2NAQ6"/>
<evidence type="ECO:0000259" key="10">
    <source>
        <dbReference type="PROSITE" id="PS50245"/>
    </source>
</evidence>
<comment type="similarity">
    <text evidence="2">Belongs to the TBCE family.</text>
</comment>
<dbReference type="SMART" id="SM01052">
    <property type="entry name" value="CAP_GLY"/>
    <property type="match status" value="1"/>
</dbReference>
<comment type="subunit">
    <text evidence="8">Supercomplex made of cofactors A to E. Cofactors A and D function by capturing and stabilizing tubulin in a quasi-native conformation. Cofactor E binds to the cofactor D-tubulin complex; interaction with cofactor C then causes the release of tubulin polypeptides that are committed to the native state.</text>
</comment>
<evidence type="ECO:0000256" key="9">
    <source>
        <dbReference type="ARBA" id="ARBA00030180"/>
    </source>
</evidence>
<dbReference type="PROSITE" id="PS00845">
    <property type="entry name" value="CAP_GLY_1"/>
    <property type="match status" value="1"/>
</dbReference>
<comment type="subcellular location">
    <subcellularLocation>
        <location evidence="1">Cytoplasm</location>
    </subcellularLocation>
</comment>
<evidence type="ECO:0000256" key="6">
    <source>
        <dbReference type="ARBA" id="ARBA00022737"/>
    </source>
</evidence>
<proteinExistence type="inferred from homology"/>
<dbReference type="PROSITE" id="PS50245">
    <property type="entry name" value="CAP_GLY_2"/>
    <property type="match status" value="1"/>
</dbReference>
<name>A0ABD2NAQ6_9CUCU</name>
<dbReference type="SUPFAM" id="SSF52058">
    <property type="entry name" value="L domain-like"/>
    <property type="match status" value="1"/>
</dbReference>
<dbReference type="Pfam" id="PF01302">
    <property type="entry name" value="CAP_GLY"/>
    <property type="match status" value="1"/>
</dbReference>
<dbReference type="GO" id="GO:0005737">
    <property type="term" value="C:cytoplasm"/>
    <property type="evidence" value="ECO:0007669"/>
    <property type="project" value="UniProtKB-SubCell"/>
</dbReference>
<dbReference type="Gene3D" id="3.80.10.10">
    <property type="entry name" value="Ribonuclease Inhibitor"/>
    <property type="match status" value="3"/>
</dbReference>
<comment type="caution">
    <text evidence="11">The sequence shown here is derived from an EMBL/GenBank/DDBJ whole genome shotgun (WGS) entry which is preliminary data.</text>
</comment>
<evidence type="ECO:0000256" key="8">
    <source>
        <dbReference type="ARBA" id="ARBA00026055"/>
    </source>
</evidence>
<protein>
    <recommendedName>
        <fullName evidence="3">Tubulin-specific chaperone E</fullName>
    </recommendedName>
    <alternativeName>
        <fullName evidence="9">Tubulin-folding cofactor E</fullName>
    </alternativeName>
</protein>
<evidence type="ECO:0000256" key="4">
    <source>
        <dbReference type="ARBA" id="ARBA00022490"/>
    </source>
</evidence>
<accession>A0ABD2NAQ6</accession>
<organism evidence="11 12">
    <name type="scientific">Cryptolaemus montrouzieri</name>
    <dbReference type="NCBI Taxonomy" id="559131"/>
    <lineage>
        <taxon>Eukaryota</taxon>
        <taxon>Metazoa</taxon>
        <taxon>Ecdysozoa</taxon>
        <taxon>Arthropoda</taxon>
        <taxon>Hexapoda</taxon>
        <taxon>Insecta</taxon>
        <taxon>Pterygota</taxon>
        <taxon>Neoptera</taxon>
        <taxon>Endopterygota</taxon>
        <taxon>Coleoptera</taxon>
        <taxon>Polyphaga</taxon>
        <taxon>Cucujiformia</taxon>
        <taxon>Coccinelloidea</taxon>
        <taxon>Coccinellidae</taxon>
        <taxon>Scymninae</taxon>
        <taxon>Scymnini</taxon>
        <taxon>Cryptolaemus</taxon>
    </lineage>
</organism>
<reference evidence="11 12" key="1">
    <citation type="journal article" date="2021" name="BMC Biol.">
        <title>Horizontally acquired antibacterial genes associated with adaptive radiation of ladybird beetles.</title>
        <authorList>
            <person name="Li H.S."/>
            <person name="Tang X.F."/>
            <person name="Huang Y.H."/>
            <person name="Xu Z.Y."/>
            <person name="Chen M.L."/>
            <person name="Du X.Y."/>
            <person name="Qiu B.Y."/>
            <person name="Chen P.T."/>
            <person name="Zhang W."/>
            <person name="Slipinski A."/>
            <person name="Escalona H.E."/>
            <person name="Waterhouse R.M."/>
            <person name="Zwick A."/>
            <person name="Pang H."/>
        </authorList>
    </citation>
    <scope>NUCLEOTIDE SEQUENCE [LARGE SCALE GENOMIC DNA]</scope>
    <source>
        <strain evidence="11">SYSU2018</strain>
    </source>
</reference>
<sequence length="530" mass="61172">MITDRKEETDMVSASRCSLSDVKVGDRIQCSGYIGTVKYIGPVENYSSTWLGIDWDDQFRGKHDGTVNGVEYFHARFPKSGSFIRPEKIDLGQSVIKSIIDRYGRKNYDQTAQQLQEKLFSFQKSINAPFLELVGFDKVLDKQSNFDALRVVNLRLQNIHSAGEPGQLRCLCPNIQELDLSKNLMSSWSTVFEICSQLDLLYWLNLSENILSIPEDIQDYTFPNIETLICTSMYLTWDDILRFSVAFPNIQELRVPFNAIKSLETPPNILQNLKILDIEDNCINEWSEICKLSVIENLEELFLGNVGLKKIEFPGNERKVEIFGKLKKLSISNNLIDNWDSMNELNRLKSLEDLRCVKNPILETQSEANRFQIVVAKIETLKIFNGSEIKADIRRSAEYDYIKMYGLEWLNVKNNPKREEFFKLHNRYLELINKYGEPEESELVVKSKSISNTLVTLDLVHDGKTISRKLPQTIIIQKLMLMMQKVFSLSYRPNLVLVSRIDPNFRIVLEDHRDLGFYSVEDGDIIVISS</sequence>
<dbReference type="Gene3D" id="3.10.20.90">
    <property type="entry name" value="Phosphatidylinositol 3-kinase Catalytic Subunit, Chain A, domain 1"/>
    <property type="match status" value="1"/>
</dbReference>
<gene>
    <name evidence="11" type="ORF">HHI36_020443</name>
</gene>
<evidence type="ECO:0000256" key="7">
    <source>
        <dbReference type="ARBA" id="ARBA00023186"/>
    </source>
</evidence>
<evidence type="ECO:0000313" key="12">
    <source>
        <dbReference type="Proteomes" id="UP001516400"/>
    </source>
</evidence>
<evidence type="ECO:0000256" key="5">
    <source>
        <dbReference type="ARBA" id="ARBA00022614"/>
    </source>
</evidence>
<dbReference type="InterPro" id="IPR029071">
    <property type="entry name" value="Ubiquitin-like_domsf"/>
</dbReference>
<evidence type="ECO:0000256" key="2">
    <source>
        <dbReference type="ARBA" id="ARBA00006286"/>
    </source>
</evidence>
<dbReference type="PANTHER" id="PTHR45617">
    <property type="entry name" value="LEUCINE RICH REPEAT FAMILY PROTEIN"/>
    <property type="match status" value="1"/>
</dbReference>
<dbReference type="Proteomes" id="UP001516400">
    <property type="component" value="Unassembled WGS sequence"/>
</dbReference>
<dbReference type="InterPro" id="IPR000938">
    <property type="entry name" value="CAP-Gly_domain"/>
</dbReference>
<dbReference type="PROSITE" id="PS51450">
    <property type="entry name" value="LRR"/>
    <property type="match status" value="2"/>
</dbReference>
<dbReference type="FunFam" id="2.30.30.190:FF:000016">
    <property type="entry name" value="Tubulin-folding cofactor E"/>
    <property type="match status" value="1"/>
</dbReference>
<dbReference type="EMBL" id="JABFTP020000083">
    <property type="protein sequence ID" value="KAL3275693.1"/>
    <property type="molecule type" value="Genomic_DNA"/>
</dbReference>
<dbReference type="InterPro" id="IPR036859">
    <property type="entry name" value="CAP-Gly_dom_sf"/>
</dbReference>
<evidence type="ECO:0000256" key="3">
    <source>
        <dbReference type="ARBA" id="ARBA00015004"/>
    </source>
</evidence>
<dbReference type="Gene3D" id="2.30.30.190">
    <property type="entry name" value="CAP Gly-rich-like domain"/>
    <property type="match status" value="1"/>
</dbReference>